<dbReference type="PANTHER" id="PTHR43808:SF31">
    <property type="entry name" value="N-ACETYL-L-CITRULLINE DEACETYLASE"/>
    <property type="match status" value="1"/>
</dbReference>
<dbReference type="AlphaFoldDB" id="A0A9J6ZJV0"/>
<dbReference type="InterPro" id="IPR002933">
    <property type="entry name" value="Peptidase_M20"/>
</dbReference>
<dbReference type="GO" id="GO:0008237">
    <property type="term" value="F:metallopeptidase activity"/>
    <property type="evidence" value="ECO:0007669"/>
    <property type="project" value="UniProtKB-KW"/>
</dbReference>
<dbReference type="PANTHER" id="PTHR43808">
    <property type="entry name" value="ACETYLORNITHINE DEACETYLASE"/>
    <property type="match status" value="1"/>
</dbReference>
<evidence type="ECO:0000313" key="9">
    <source>
        <dbReference type="EMBL" id="URN96406.1"/>
    </source>
</evidence>
<evidence type="ECO:0000256" key="3">
    <source>
        <dbReference type="ARBA" id="ARBA00022670"/>
    </source>
</evidence>
<sequence length="473" mass="51614">MKEKQMIEQYFQDHKEAFVENIRRLVQIRSVKGEAKPNMPFGEGPAKALDETLLIAQELGLLINNVDNYAGTISINEQETKLGILGHVDVVGEGSNWSFDPYEGIVKDGKMYGRGTSDDKGPVIAAMYALAAIKDLAIPLAYNTKLIVGTDEESGCEDIEYYFTKEQAPPYVFTPDAEFPVINIEKGAIRTAFRAQFQPSLTLPRVRSVNGGYKVNVVPPEADAVIEGLSVDELQRYAQEVTTATRVQFECTEQSEGVIAIHAVGEGGHASTPESANNAITALLTLIAALPLSESEGHHVLKGVNAIFPHGDHVAEAAGLAMSDAESGALTMNFSIISYDEQSFEGYFDSRVPLCATEENTFDVLEQKFAPYKLVLERDNFEPPHHTPADSPFVKTLLHVYEQYTGLQGECIAIGGGTYVHDIEGGVAFGPTMPGIDTRMHSNDEFIIVDDLLLAAQIYAQVIVEICGEQSTF</sequence>
<keyword evidence="5 9" id="KW-0378">Hydrolase</keyword>
<evidence type="ECO:0000256" key="1">
    <source>
        <dbReference type="ARBA" id="ARBA00001947"/>
    </source>
</evidence>
<dbReference type="InterPro" id="IPR010964">
    <property type="entry name" value="M20A_pepV-rel"/>
</dbReference>
<evidence type="ECO:0000256" key="8">
    <source>
        <dbReference type="ARBA" id="ARBA00023049"/>
    </source>
</evidence>
<dbReference type="NCBIfam" id="NF005591">
    <property type="entry name" value="PRK07318.1"/>
    <property type="match status" value="1"/>
</dbReference>
<dbReference type="Gene3D" id="3.40.630.10">
    <property type="entry name" value="Zn peptidases"/>
    <property type="match status" value="1"/>
</dbReference>
<evidence type="ECO:0000256" key="2">
    <source>
        <dbReference type="ARBA" id="ARBA00006247"/>
    </source>
</evidence>
<keyword evidence="6" id="KW-0862">Zinc</keyword>
<reference evidence="9" key="1">
    <citation type="submission" date="2022-05" db="EMBL/GenBank/DDBJ databases">
        <title>Novel bacterial taxa in a minimal lignocellulolytic consortium and its capacity to transform plastics disclosed by genome-resolved metagenomics.</title>
        <authorList>
            <person name="Rodriguez C.A.D."/>
            <person name="Diaz-Garcia L."/>
            <person name="Herrera K."/>
            <person name="Tarazona N.A."/>
            <person name="Sproer C."/>
            <person name="Overmann J."/>
            <person name="Jimenez D.J."/>
        </authorList>
    </citation>
    <scope>NUCLEOTIDE SEQUENCE</scope>
    <source>
        <strain evidence="9">MAG5</strain>
    </source>
</reference>
<evidence type="ECO:0000256" key="7">
    <source>
        <dbReference type="ARBA" id="ARBA00022997"/>
    </source>
</evidence>
<evidence type="ECO:0000256" key="4">
    <source>
        <dbReference type="ARBA" id="ARBA00022723"/>
    </source>
</evidence>
<dbReference type="GO" id="GO:0008270">
    <property type="term" value="F:zinc ion binding"/>
    <property type="evidence" value="ECO:0007669"/>
    <property type="project" value="InterPro"/>
</dbReference>
<dbReference type="EC" id="3.4.13.-" evidence="9"/>
<dbReference type="GO" id="GO:0006526">
    <property type="term" value="P:L-arginine biosynthetic process"/>
    <property type="evidence" value="ECO:0007669"/>
    <property type="project" value="TreeGrafter"/>
</dbReference>
<evidence type="ECO:0000256" key="5">
    <source>
        <dbReference type="ARBA" id="ARBA00022801"/>
    </source>
</evidence>
<dbReference type="KEGG" id="plig:NAG76_09380"/>
<dbReference type="PROSITE" id="PS00758">
    <property type="entry name" value="ARGE_DAPE_CPG2_1"/>
    <property type="match status" value="1"/>
</dbReference>
<dbReference type="SUPFAM" id="SSF53187">
    <property type="entry name" value="Zn-dependent exopeptidases"/>
    <property type="match status" value="1"/>
</dbReference>
<keyword evidence="8" id="KW-0482">Metalloprotease</keyword>
<proteinExistence type="inferred from homology"/>
<evidence type="ECO:0000313" key="10">
    <source>
        <dbReference type="Proteomes" id="UP001056756"/>
    </source>
</evidence>
<dbReference type="EMBL" id="CP097899">
    <property type="protein sequence ID" value="URN96406.1"/>
    <property type="molecule type" value="Genomic_DNA"/>
</dbReference>
<dbReference type="GO" id="GO:0008777">
    <property type="term" value="F:acetylornithine deacetylase activity"/>
    <property type="evidence" value="ECO:0007669"/>
    <property type="project" value="TreeGrafter"/>
</dbReference>
<evidence type="ECO:0000256" key="6">
    <source>
        <dbReference type="ARBA" id="ARBA00022833"/>
    </source>
</evidence>
<dbReference type="GO" id="GO:0016805">
    <property type="term" value="F:dipeptidase activity"/>
    <property type="evidence" value="ECO:0007669"/>
    <property type="project" value="UniProtKB-KW"/>
</dbReference>
<dbReference type="SUPFAM" id="SSF55031">
    <property type="entry name" value="Bacterial exopeptidase dimerisation domain"/>
    <property type="match status" value="1"/>
</dbReference>
<dbReference type="Pfam" id="PF01546">
    <property type="entry name" value="Peptidase_M20"/>
    <property type="match status" value="1"/>
</dbReference>
<dbReference type="InterPro" id="IPR001261">
    <property type="entry name" value="ArgE/DapE_CS"/>
</dbReference>
<accession>A0A9J6ZJV0</accession>
<dbReference type="NCBIfam" id="TIGR01887">
    <property type="entry name" value="dipeptidaselike"/>
    <property type="match status" value="1"/>
</dbReference>
<dbReference type="InterPro" id="IPR036264">
    <property type="entry name" value="Bact_exopeptidase_dim_dom"/>
</dbReference>
<comment type="similarity">
    <text evidence="2">Belongs to the peptidase M20A family.</text>
</comment>
<keyword evidence="7 9" id="KW-0224">Dipeptidase</keyword>
<keyword evidence="3" id="KW-0645">Protease</keyword>
<gene>
    <name evidence="9" type="primary">pepV</name>
    <name evidence="9" type="ORF">NAG76_09380</name>
</gene>
<dbReference type="GO" id="GO:0006508">
    <property type="term" value="P:proteolysis"/>
    <property type="evidence" value="ECO:0007669"/>
    <property type="project" value="UniProtKB-KW"/>
</dbReference>
<name>A0A9J6ZJV0_9BACL</name>
<protein>
    <submittedName>
        <fullName evidence="9">Dipeptidase PepV</fullName>
        <ecNumber evidence="9">3.4.13.-</ecNumber>
    </submittedName>
</protein>
<comment type="cofactor">
    <cofactor evidence="1">
        <name>Zn(2+)</name>
        <dbReference type="ChEBI" id="CHEBI:29105"/>
    </cofactor>
</comment>
<dbReference type="InterPro" id="IPR050072">
    <property type="entry name" value="Peptidase_M20A"/>
</dbReference>
<dbReference type="Proteomes" id="UP001056756">
    <property type="component" value="Chromosome"/>
</dbReference>
<keyword evidence="4" id="KW-0479">Metal-binding</keyword>
<organism evidence="9 10">
    <name type="scientific">Candidatus Pristimantibacillus lignocellulolyticus</name>
    <dbReference type="NCBI Taxonomy" id="2994561"/>
    <lineage>
        <taxon>Bacteria</taxon>
        <taxon>Bacillati</taxon>
        <taxon>Bacillota</taxon>
        <taxon>Bacilli</taxon>
        <taxon>Bacillales</taxon>
        <taxon>Paenibacillaceae</taxon>
        <taxon>Candidatus Pristimantibacillus</taxon>
    </lineage>
</organism>
<dbReference type="Gene3D" id="3.30.70.360">
    <property type="match status" value="2"/>
</dbReference>